<feature type="region of interest" description="Disordered" evidence="1">
    <location>
        <begin position="371"/>
        <end position="427"/>
    </location>
</feature>
<feature type="region of interest" description="Disordered" evidence="1">
    <location>
        <begin position="875"/>
        <end position="898"/>
    </location>
</feature>
<feature type="region of interest" description="Disordered" evidence="1">
    <location>
        <begin position="754"/>
        <end position="791"/>
    </location>
</feature>
<evidence type="ECO:0000313" key="2">
    <source>
        <dbReference type="EMBL" id="CAL4080301.1"/>
    </source>
</evidence>
<feature type="non-terminal residue" evidence="2">
    <location>
        <position position="1187"/>
    </location>
</feature>
<feature type="compositionally biased region" description="Polar residues" evidence="1">
    <location>
        <begin position="930"/>
        <end position="942"/>
    </location>
</feature>
<feature type="region of interest" description="Disordered" evidence="1">
    <location>
        <begin position="680"/>
        <end position="725"/>
    </location>
</feature>
<dbReference type="EMBL" id="CAXKWB010005875">
    <property type="protein sequence ID" value="CAL4080301.1"/>
    <property type="molecule type" value="Genomic_DNA"/>
</dbReference>
<feature type="region of interest" description="Disordered" evidence="1">
    <location>
        <begin position="976"/>
        <end position="999"/>
    </location>
</feature>
<dbReference type="AlphaFoldDB" id="A0AAV2QEH1"/>
<dbReference type="Proteomes" id="UP001497623">
    <property type="component" value="Unassembled WGS sequence"/>
</dbReference>
<feature type="compositionally biased region" description="Basic and acidic residues" evidence="1">
    <location>
        <begin position="382"/>
        <end position="394"/>
    </location>
</feature>
<proteinExistence type="predicted"/>
<keyword evidence="3" id="KW-1185">Reference proteome</keyword>
<feature type="compositionally biased region" description="Acidic residues" evidence="1">
    <location>
        <begin position="371"/>
        <end position="381"/>
    </location>
</feature>
<feature type="region of interest" description="Disordered" evidence="1">
    <location>
        <begin position="1149"/>
        <end position="1187"/>
    </location>
</feature>
<evidence type="ECO:0008006" key="4">
    <source>
        <dbReference type="Google" id="ProtNLM"/>
    </source>
</evidence>
<gene>
    <name evidence="2" type="ORF">MNOR_LOCUS11236</name>
</gene>
<name>A0AAV2QEH1_MEGNR</name>
<feature type="compositionally biased region" description="Pro residues" evidence="1">
    <location>
        <begin position="982"/>
        <end position="996"/>
    </location>
</feature>
<organism evidence="2 3">
    <name type="scientific">Meganyctiphanes norvegica</name>
    <name type="common">Northern krill</name>
    <name type="synonym">Thysanopoda norvegica</name>
    <dbReference type="NCBI Taxonomy" id="48144"/>
    <lineage>
        <taxon>Eukaryota</taxon>
        <taxon>Metazoa</taxon>
        <taxon>Ecdysozoa</taxon>
        <taxon>Arthropoda</taxon>
        <taxon>Crustacea</taxon>
        <taxon>Multicrustacea</taxon>
        <taxon>Malacostraca</taxon>
        <taxon>Eumalacostraca</taxon>
        <taxon>Eucarida</taxon>
        <taxon>Euphausiacea</taxon>
        <taxon>Euphausiidae</taxon>
        <taxon>Meganyctiphanes</taxon>
    </lineage>
</organism>
<accession>A0AAV2QEH1</accession>
<feature type="compositionally biased region" description="Low complexity" evidence="1">
    <location>
        <begin position="395"/>
        <end position="408"/>
    </location>
</feature>
<evidence type="ECO:0000313" key="3">
    <source>
        <dbReference type="Proteomes" id="UP001497623"/>
    </source>
</evidence>
<sequence length="1187" mass="133059">MVNTNIHNDKLVLQQCQSAHQRYTQYNANLLNIHYDIQNVNNANLLIMDKHNGDDTFNDIHKDIHNDVHDDIYNTHRASLVSVNANLLLKDIHNDIQNDIHNAMPTCSLRINTKKCQPALHEIYIDNGKNSNTNLIIKDMHNGIHNGNNHNANLLIKYIPQCQLAHQRYRQWVIKVEEEKKCNSNSSSLVQFLQSGTTRVEWPLTSIQRVCVATGGEIEDEGKIFIIQTRASHPCGEAFLYFFSPELSELLEGLHEAVSDLITATTTDDSSLISDLSELSGALNSVVVLPTRLPEPPKSRRATSVLDLQHIHELQSLCNIHTPPRLSSSQCNLAEEMRLDVPLPGGLGHSRRRSMSETNLSKLCFDETDEELDSRDDDLDEGDLRQDNVPKDRTSSSGSYNSYRSTDSGVRLSASPSTYGDAGRYMTDHGSRRFVSKSDSIDSGVKTCLKEDIRDSMADCEESKKGESLCPDTKVRGMGALEEEPDIDSRVGAWCLQSARARKSFFTKNLNVSCATKDRKVRTLNRTMSESYKEVVDKDKEDYKKKLDYPIAPKATTVYEEICDVLKPLSRKDSKEHDYEELEKCRRDIKRSYSFQEKTQPPPPLPPRRPKSFSPDPWVEGSLTRSGTIKKFFGLSFQSKSHSTESMLDLDNSGLDDVASLGSVDMATVQALGTLPRVKKKTFEARKSSSNKSSRAGSPKMSPKQKARALFGASPSRSPLIPRPKNLFLFRTPSKDELQPSPSKPPFRLHRQFSLQGQRTSSTDSSIADPSTPETPQSLQSCSHRTQWRSEASTKADILEKDFGERISGKDAQCLLKSPKLISKTFSFLKKFPKEKSGSLERKRKSGINFVPPPVEVSPNSTKFPNSYSMDSFAVEKGSQSCGTPSGDGDSEWRDSDMVPPTGRLRSMSYLPPTSPAIRIPFRSNHESEQGTPTAGTPTGLSYSPFRTAPSPQPPTEVASWQDEGDLWNESEGARRITTTGLPPPPNQPPPPLPQPHEPHYANIPHHDSEYMSMEEVQGAFRRISSASASEVRRDSGGYLSMGEIKSYKREYDKSDCPGCKIPGSVGQTEGNTQTEISEVDHEYMTMEDIQTVLHSEFPGICEPPFDTEIIKQGYKSAPASRKTSYTEGSEYLTPQEVGRMIKREMVPVRRGRSPSQDHSSQHSHQKYQAQHHKHTPDHHHKHYHQH</sequence>
<comment type="caution">
    <text evidence="2">The sequence shown here is derived from an EMBL/GenBank/DDBJ whole genome shotgun (WGS) entry which is preliminary data.</text>
</comment>
<feature type="region of interest" description="Disordered" evidence="1">
    <location>
        <begin position="925"/>
        <end position="961"/>
    </location>
</feature>
<feature type="compositionally biased region" description="Low complexity" evidence="1">
    <location>
        <begin position="688"/>
        <end position="698"/>
    </location>
</feature>
<feature type="region of interest" description="Disordered" evidence="1">
    <location>
        <begin position="592"/>
        <end position="620"/>
    </location>
</feature>
<reference evidence="2 3" key="1">
    <citation type="submission" date="2024-05" db="EMBL/GenBank/DDBJ databases">
        <authorList>
            <person name="Wallberg A."/>
        </authorList>
    </citation>
    <scope>NUCLEOTIDE SEQUENCE [LARGE SCALE GENOMIC DNA]</scope>
</reference>
<protein>
    <recommendedName>
        <fullName evidence="4">IRS-type PTB domain-containing protein</fullName>
    </recommendedName>
</protein>
<evidence type="ECO:0000256" key="1">
    <source>
        <dbReference type="SAM" id="MobiDB-lite"/>
    </source>
</evidence>
<feature type="compositionally biased region" description="Basic residues" evidence="1">
    <location>
        <begin position="1162"/>
        <end position="1187"/>
    </location>
</feature>